<keyword evidence="12" id="KW-1185">Reference proteome</keyword>
<dbReference type="InterPro" id="IPR044524">
    <property type="entry name" value="Isoase_HisA-like"/>
</dbReference>
<dbReference type="UniPathway" id="UPA00031">
    <property type="reaction ID" value="UER00009"/>
</dbReference>
<comment type="subcellular location">
    <subcellularLocation>
        <location evidence="2 9">Cytoplasm</location>
    </subcellularLocation>
</comment>
<gene>
    <name evidence="9" type="primary">hisA</name>
    <name evidence="11" type="ORF">ATW55_03030</name>
</gene>
<dbReference type="GO" id="GO:0000162">
    <property type="term" value="P:L-tryptophan biosynthetic process"/>
    <property type="evidence" value="ECO:0007669"/>
    <property type="project" value="TreeGrafter"/>
</dbReference>
<evidence type="ECO:0000256" key="8">
    <source>
        <dbReference type="ARBA" id="ARBA00023235"/>
    </source>
</evidence>
<dbReference type="RefSeq" id="WP_067717257.1">
    <property type="nucleotide sequence ID" value="NZ_LPVJ01000051.1"/>
</dbReference>
<feature type="active site" description="Proton donor" evidence="9">
    <location>
        <position position="130"/>
    </location>
</feature>
<dbReference type="SUPFAM" id="SSF51366">
    <property type="entry name" value="Ribulose-phoshate binding barrel"/>
    <property type="match status" value="1"/>
</dbReference>
<evidence type="ECO:0000256" key="5">
    <source>
        <dbReference type="ARBA" id="ARBA00022490"/>
    </source>
</evidence>
<evidence type="ECO:0000256" key="3">
    <source>
        <dbReference type="ARBA" id="ARBA00005133"/>
    </source>
</evidence>
<dbReference type="GO" id="GO:0005737">
    <property type="term" value="C:cytoplasm"/>
    <property type="evidence" value="ECO:0007669"/>
    <property type="project" value="UniProtKB-SubCell"/>
</dbReference>
<dbReference type="GO" id="GO:0003949">
    <property type="term" value="F:1-(5-phosphoribosyl)-5-[(5-phosphoribosylamino)methylideneamino]imidazole-4-carboxamide isomerase activity"/>
    <property type="evidence" value="ECO:0007669"/>
    <property type="project" value="UniProtKB-UniRule"/>
</dbReference>
<dbReference type="FunFam" id="3.20.20.70:FF:000009">
    <property type="entry name" value="1-(5-phosphoribosyl)-5-[(5-phosphoribosylamino)methylideneamino] imidazole-4-carboxamide isomerase"/>
    <property type="match status" value="1"/>
</dbReference>
<evidence type="ECO:0000256" key="1">
    <source>
        <dbReference type="ARBA" id="ARBA00000901"/>
    </source>
</evidence>
<dbReference type="Gene3D" id="3.20.20.70">
    <property type="entry name" value="Aldolase class I"/>
    <property type="match status" value="1"/>
</dbReference>
<evidence type="ECO:0000256" key="10">
    <source>
        <dbReference type="RuleBase" id="RU003657"/>
    </source>
</evidence>
<keyword evidence="6 9" id="KW-0028">Amino-acid biosynthesis</keyword>
<dbReference type="InterPro" id="IPR023016">
    <property type="entry name" value="HisA/PriA"/>
</dbReference>
<dbReference type="GO" id="GO:0000105">
    <property type="term" value="P:L-histidine biosynthetic process"/>
    <property type="evidence" value="ECO:0007669"/>
    <property type="project" value="UniProtKB-UniRule"/>
</dbReference>
<evidence type="ECO:0000313" key="12">
    <source>
        <dbReference type="Proteomes" id="UP000053557"/>
    </source>
</evidence>
<evidence type="ECO:0000256" key="4">
    <source>
        <dbReference type="ARBA" id="ARBA00009667"/>
    </source>
</evidence>
<feature type="active site" description="Proton acceptor" evidence="9">
    <location>
        <position position="8"/>
    </location>
</feature>
<comment type="similarity">
    <text evidence="4 9 10">Belongs to the HisA/HisF family.</text>
</comment>
<dbReference type="PANTHER" id="PTHR43090">
    <property type="entry name" value="1-(5-PHOSPHORIBOSYL)-5-[(5-PHOSPHORIBOSYLAMINO)METHYLIDENEAMINO] IMIDAZOLE-4-CARBOXAMIDE ISOMERASE"/>
    <property type="match status" value="1"/>
</dbReference>
<dbReference type="Pfam" id="PF00977">
    <property type="entry name" value="His_biosynth"/>
    <property type="match status" value="1"/>
</dbReference>
<comment type="catalytic activity">
    <reaction evidence="1 9">
        <text>1-(5-phospho-beta-D-ribosyl)-5-[(5-phospho-beta-D-ribosylamino)methylideneamino]imidazole-4-carboxamide = 5-[(5-phospho-1-deoxy-D-ribulos-1-ylimino)methylamino]-1-(5-phospho-beta-D-ribosyl)imidazole-4-carboxamide</text>
        <dbReference type="Rhea" id="RHEA:15469"/>
        <dbReference type="ChEBI" id="CHEBI:58435"/>
        <dbReference type="ChEBI" id="CHEBI:58525"/>
        <dbReference type="EC" id="5.3.1.16"/>
    </reaction>
</comment>
<dbReference type="InterPro" id="IPR006062">
    <property type="entry name" value="His_biosynth"/>
</dbReference>
<dbReference type="CDD" id="cd04732">
    <property type="entry name" value="HisA"/>
    <property type="match status" value="1"/>
</dbReference>
<evidence type="ECO:0000313" key="11">
    <source>
        <dbReference type="EMBL" id="KUO95450.1"/>
    </source>
</evidence>
<dbReference type="InterPro" id="IPR013785">
    <property type="entry name" value="Aldolase_TIM"/>
</dbReference>
<sequence>MYILPAIDLLQGDAVRLYQGDYAQVTSYGDPRKLAKSYKENGATHLHIVDLDAARSGTRTAQSAACIREIIEETDLRIELGGGIRTDADIEYWLKLGVWRVILGTVAARSPEVAGRYRKTYGNSVTVGIDARNGRVATGGWLAEEALEANALATTLRELGFDDCIHTDIAKDGTLAGASLERSLELARDSGLSVIVSGGVKDLDDVRRIMACADAGIAGVILGKALLDGRLSLRDAVSLNSGEV</sequence>
<protein>
    <recommendedName>
        <fullName evidence="9">1-(5-phosphoribosyl)-5-[(5-phosphoribosylamino)methylideneamino] imidazole-4-carboxamide isomerase</fullName>
        <ecNumber evidence="9">5.3.1.16</ecNumber>
    </recommendedName>
    <alternativeName>
        <fullName evidence="9">Phosphoribosylformimino-5-aminoimidazole carboxamide ribotide isomerase</fullName>
    </alternativeName>
</protein>
<accession>A0A117SXH6</accession>
<dbReference type="InterPro" id="IPR011060">
    <property type="entry name" value="RibuloseP-bd_barrel"/>
</dbReference>
<evidence type="ECO:0000256" key="6">
    <source>
        <dbReference type="ARBA" id="ARBA00022605"/>
    </source>
</evidence>
<dbReference type="EMBL" id="LPVJ01000051">
    <property type="protein sequence ID" value="KUO95450.1"/>
    <property type="molecule type" value="Genomic_DNA"/>
</dbReference>
<dbReference type="Proteomes" id="UP000053557">
    <property type="component" value="Unassembled WGS sequence"/>
</dbReference>
<dbReference type="EC" id="5.3.1.16" evidence="9"/>
<dbReference type="OrthoDB" id="9807749at2"/>
<name>A0A117SXH6_9BACL</name>
<dbReference type="PANTHER" id="PTHR43090:SF2">
    <property type="entry name" value="1-(5-PHOSPHORIBOSYL)-5-[(5-PHOSPHORIBOSYLAMINO)METHYLIDENEAMINO] IMIDAZOLE-4-CARBOXAMIDE ISOMERASE"/>
    <property type="match status" value="1"/>
</dbReference>
<evidence type="ECO:0000256" key="9">
    <source>
        <dbReference type="HAMAP-Rule" id="MF_01014"/>
    </source>
</evidence>
<keyword evidence="8 9" id="KW-0413">Isomerase</keyword>
<dbReference type="HAMAP" id="MF_01014">
    <property type="entry name" value="HisA"/>
    <property type="match status" value="1"/>
</dbReference>
<evidence type="ECO:0000256" key="7">
    <source>
        <dbReference type="ARBA" id="ARBA00023102"/>
    </source>
</evidence>
<comment type="pathway">
    <text evidence="3 9">Amino-acid biosynthesis; L-histidine biosynthesis; L-histidine from 5-phospho-alpha-D-ribose 1-diphosphate: step 4/9.</text>
</comment>
<dbReference type="AlphaFoldDB" id="A0A117SXH6"/>
<reference evidence="11 12" key="1">
    <citation type="submission" date="2015-12" db="EMBL/GenBank/DDBJ databases">
        <title>Draft genome sequence of Acidibacillus ferrooxidans ITV001, isolated from a chalcopyrite acid mine drainage site in Brazil.</title>
        <authorList>
            <person name="Dall'Agnol H."/>
            <person name="Nancucheo I."/>
            <person name="Johnson B."/>
            <person name="Oliveira R."/>
            <person name="Leite L."/>
            <person name="Pylro V."/>
            <person name="Nunes G.L."/>
            <person name="Tzotzos G."/>
            <person name="Fernandes G.R."/>
            <person name="Dutra J."/>
            <person name="Orellana S.C."/>
            <person name="Oliveira G."/>
        </authorList>
    </citation>
    <scope>NUCLEOTIDE SEQUENCE [LARGE SCALE GENOMIC DNA]</scope>
    <source>
        <strain evidence="12">ITV01</strain>
    </source>
</reference>
<proteinExistence type="inferred from homology"/>
<keyword evidence="7 9" id="KW-0368">Histidine biosynthesis</keyword>
<organism evidence="11 12">
    <name type="scientific">Ferroacidibacillus organovorans</name>
    <dbReference type="NCBI Taxonomy" id="1765683"/>
    <lineage>
        <taxon>Bacteria</taxon>
        <taxon>Bacillati</taxon>
        <taxon>Bacillota</taxon>
        <taxon>Bacilli</taxon>
        <taxon>Bacillales</taxon>
        <taxon>Alicyclobacillaceae</taxon>
        <taxon>Ferroacidibacillus</taxon>
    </lineage>
</organism>
<comment type="caution">
    <text evidence="11">The sequence shown here is derived from an EMBL/GenBank/DDBJ whole genome shotgun (WGS) entry which is preliminary data.</text>
</comment>
<evidence type="ECO:0000256" key="2">
    <source>
        <dbReference type="ARBA" id="ARBA00004496"/>
    </source>
</evidence>
<keyword evidence="5 9" id="KW-0963">Cytoplasm</keyword>